<dbReference type="AlphaFoldDB" id="A0AAD3Y2Y6"/>
<keyword evidence="2" id="KW-1185">Reference proteome</keyword>
<evidence type="ECO:0000313" key="1">
    <source>
        <dbReference type="EMBL" id="GMH25439.1"/>
    </source>
</evidence>
<name>A0AAD3Y2Y6_NEPGR</name>
<protein>
    <submittedName>
        <fullName evidence="1">Uncharacterized protein</fullName>
    </submittedName>
</protein>
<sequence length="124" mass="14071">MHPLDSSPISLEHQKMPENNIMDQHAVLHRTPQWIQCTVDVVVGGATTIVSHQGGTKRGIKLHGKLFNGIKRFIHGRIQVPVLFKTMDASYKMVQIAEMTRMTERLRFQNETKRTKNSLLLIGG</sequence>
<accession>A0AAD3Y2Y6</accession>
<organism evidence="1 2">
    <name type="scientific">Nepenthes gracilis</name>
    <name type="common">Slender pitcher plant</name>
    <dbReference type="NCBI Taxonomy" id="150966"/>
    <lineage>
        <taxon>Eukaryota</taxon>
        <taxon>Viridiplantae</taxon>
        <taxon>Streptophyta</taxon>
        <taxon>Embryophyta</taxon>
        <taxon>Tracheophyta</taxon>
        <taxon>Spermatophyta</taxon>
        <taxon>Magnoliopsida</taxon>
        <taxon>eudicotyledons</taxon>
        <taxon>Gunneridae</taxon>
        <taxon>Pentapetalae</taxon>
        <taxon>Caryophyllales</taxon>
        <taxon>Nepenthaceae</taxon>
        <taxon>Nepenthes</taxon>
    </lineage>
</organism>
<proteinExistence type="predicted"/>
<dbReference type="Proteomes" id="UP001279734">
    <property type="component" value="Unassembled WGS sequence"/>
</dbReference>
<dbReference type="EMBL" id="BSYO01000029">
    <property type="protein sequence ID" value="GMH25439.1"/>
    <property type="molecule type" value="Genomic_DNA"/>
</dbReference>
<comment type="caution">
    <text evidence="1">The sequence shown here is derived from an EMBL/GenBank/DDBJ whole genome shotgun (WGS) entry which is preliminary data.</text>
</comment>
<evidence type="ECO:0000313" key="2">
    <source>
        <dbReference type="Proteomes" id="UP001279734"/>
    </source>
</evidence>
<reference evidence="1" key="1">
    <citation type="submission" date="2023-05" db="EMBL/GenBank/DDBJ databases">
        <title>Nepenthes gracilis genome sequencing.</title>
        <authorList>
            <person name="Fukushima K."/>
        </authorList>
    </citation>
    <scope>NUCLEOTIDE SEQUENCE</scope>
    <source>
        <strain evidence="1">SING2019-196</strain>
    </source>
</reference>
<gene>
    <name evidence="1" type="ORF">Nepgr_027282</name>
</gene>